<evidence type="ECO:0000313" key="2">
    <source>
        <dbReference type="Proteomes" id="UP001552299"/>
    </source>
</evidence>
<gene>
    <name evidence="1" type="ORF">M5K25_018798</name>
</gene>
<protein>
    <submittedName>
        <fullName evidence="1">Uncharacterized protein</fullName>
    </submittedName>
</protein>
<proteinExistence type="predicted"/>
<organism evidence="1 2">
    <name type="scientific">Dendrobium thyrsiflorum</name>
    <name type="common">Pinecone-like raceme dendrobium</name>
    <name type="synonym">Orchid</name>
    <dbReference type="NCBI Taxonomy" id="117978"/>
    <lineage>
        <taxon>Eukaryota</taxon>
        <taxon>Viridiplantae</taxon>
        <taxon>Streptophyta</taxon>
        <taxon>Embryophyta</taxon>
        <taxon>Tracheophyta</taxon>
        <taxon>Spermatophyta</taxon>
        <taxon>Magnoliopsida</taxon>
        <taxon>Liliopsida</taxon>
        <taxon>Asparagales</taxon>
        <taxon>Orchidaceae</taxon>
        <taxon>Epidendroideae</taxon>
        <taxon>Malaxideae</taxon>
        <taxon>Dendrobiinae</taxon>
        <taxon>Dendrobium</taxon>
    </lineage>
</organism>
<accession>A0ABD0UK34</accession>
<name>A0ABD0UK34_DENTH</name>
<reference evidence="1 2" key="1">
    <citation type="journal article" date="2024" name="Plant Biotechnol. J.">
        <title>Dendrobium thyrsiflorum genome and its molecular insights into genes involved in important horticultural traits.</title>
        <authorList>
            <person name="Chen B."/>
            <person name="Wang J.Y."/>
            <person name="Zheng P.J."/>
            <person name="Li K.L."/>
            <person name="Liang Y.M."/>
            <person name="Chen X.F."/>
            <person name="Zhang C."/>
            <person name="Zhao X."/>
            <person name="He X."/>
            <person name="Zhang G.Q."/>
            <person name="Liu Z.J."/>
            <person name="Xu Q."/>
        </authorList>
    </citation>
    <scope>NUCLEOTIDE SEQUENCE [LARGE SCALE GENOMIC DNA]</scope>
    <source>
        <strain evidence="1">GZMU011</strain>
    </source>
</reference>
<sequence length="187" mass="21235">MGGPRVIVAELEARRSSFSSAFLRASLQMRKPQHQNRRLENIYHVLTSKRLFENESKCLLSACTHVTDLMALHHDVVICPYRTAREEIETGIVVGAGDIGLLVTGGREVCGRREEAAAYGICEGRIDCYARMGKMIRRAQRATVREIQEAIMKQSRYAGFRPGFAEIWVALRRIREVNNSSPCYIEY</sequence>
<comment type="caution">
    <text evidence="1">The sequence shown here is derived from an EMBL/GenBank/DDBJ whole genome shotgun (WGS) entry which is preliminary data.</text>
</comment>
<evidence type="ECO:0000313" key="1">
    <source>
        <dbReference type="EMBL" id="KAL0910716.1"/>
    </source>
</evidence>
<dbReference type="Proteomes" id="UP001552299">
    <property type="component" value="Unassembled WGS sequence"/>
</dbReference>
<dbReference type="AlphaFoldDB" id="A0ABD0UK34"/>
<dbReference type="EMBL" id="JANQDX010000015">
    <property type="protein sequence ID" value="KAL0910716.1"/>
    <property type="molecule type" value="Genomic_DNA"/>
</dbReference>
<keyword evidence="2" id="KW-1185">Reference proteome</keyword>